<dbReference type="GeneID" id="10508546"/>
<dbReference type="VEuPathDB" id="AmoebaDB:DICPUDRAFT_81562"/>
<dbReference type="AlphaFoldDB" id="F0ZTV8"/>
<dbReference type="EMBL" id="GL871183">
    <property type="protein sequence ID" value="EGC32640.1"/>
    <property type="molecule type" value="Genomic_DNA"/>
</dbReference>
<accession>F0ZTV8</accession>
<feature type="region of interest" description="Disordered" evidence="1">
    <location>
        <begin position="150"/>
        <end position="176"/>
    </location>
</feature>
<dbReference type="InterPro" id="IPR040328">
    <property type="entry name" value="DDB_G0279899-like"/>
</dbReference>
<name>F0ZTV8_DICPU</name>
<evidence type="ECO:0000313" key="3">
    <source>
        <dbReference type="Proteomes" id="UP000001064"/>
    </source>
</evidence>
<gene>
    <name evidence="2" type="ORF">DICPUDRAFT_81562</name>
</gene>
<dbReference type="RefSeq" id="XP_003290855.1">
    <property type="nucleotide sequence ID" value="XM_003290807.1"/>
</dbReference>
<dbReference type="PANTHER" id="PTHR31768:SF3">
    <property type="entry name" value="B BOX-TYPE DOMAIN-CONTAINING PROTEIN-RELATED"/>
    <property type="match status" value="1"/>
</dbReference>
<feature type="compositionally biased region" description="Acidic residues" evidence="1">
    <location>
        <begin position="150"/>
        <end position="163"/>
    </location>
</feature>
<dbReference type="InParanoid" id="F0ZTV8"/>
<evidence type="ECO:0000313" key="2">
    <source>
        <dbReference type="EMBL" id="EGC32640.1"/>
    </source>
</evidence>
<sequence length="176" mass="21205">MQNQDNNNNNNNTTLEENKTKIKEEFDKLHKIFQTMELDILKQLETKQVENDLKHSIIESTIEEENKIINEILEKHKNIETYTIENIFNEETKQHIEIIKDNYEAKKLIDKKLIQTFDEYQEHSVEFDEEQIDRYFDQLKKSFSFKPLDENDSFDKDDEEDIETLTSQDLNVQNQV</sequence>
<dbReference type="Proteomes" id="UP000001064">
    <property type="component" value="Unassembled WGS sequence"/>
</dbReference>
<evidence type="ECO:0000256" key="1">
    <source>
        <dbReference type="SAM" id="MobiDB-lite"/>
    </source>
</evidence>
<keyword evidence="3" id="KW-1185">Reference proteome</keyword>
<reference evidence="3" key="1">
    <citation type="journal article" date="2011" name="Genome Biol.">
        <title>Comparative genomics of the social amoebae Dictyostelium discoideum and Dictyostelium purpureum.</title>
        <authorList>
            <consortium name="US DOE Joint Genome Institute (JGI-PGF)"/>
            <person name="Sucgang R."/>
            <person name="Kuo A."/>
            <person name="Tian X."/>
            <person name="Salerno W."/>
            <person name="Parikh A."/>
            <person name="Feasley C.L."/>
            <person name="Dalin E."/>
            <person name="Tu H."/>
            <person name="Huang E."/>
            <person name="Barry K."/>
            <person name="Lindquist E."/>
            <person name="Shapiro H."/>
            <person name="Bruce D."/>
            <person name="Schmutz J."/>
            <person name="Salamov A."/>
            <person name="Fey P."/>
            <person name="Gaudet P."/>
            <person name="Anjard C."/>
            <person name="Babu M.M."/>
            <person name="Basu S."/>
            <person name="Bushmanova Y."/>
            <person name="van der Wel H."/>
            <person name="Katoh-Kurasawa M."/>
            <person name="Dinh C."/>
            <person name="Coutinho P.M."/>
            <person name="Saito T."/>
            <person name="Elias M."/>
            <person name="Schaap P."/>
            <person name="Kay R.R."/>
            <person name="Henrissat B."/>
            <person name="Eichinger L."/>
            <person name="Rivero F."/>
            <person name="Putnam N.H."/>
            <person name="West C.M."/>
            <person name="Loomis W.F."/>
            <person name="Chisholm R.L."/>
            <person name="Shaulsky G."/>
            <person name="Strassmann J.E."/>
            <person name="Queller D.C."/>
            <person name="Kuspa A."/>
            <person name="Grigoriev I.V."/>
        </authorList>
    </citation>
    <scope>NUCLEOTIDE SEQUENCE [LARGE SCALE GENOMIC DNA]</scope>
    <source>
        <strain evidence="3">QSDP1</strain>
    </source>
</reference>
<dbReference type="PANTHER" id="PTHR31768">
    <property type="entry name" value="B BOX-TYPE DOMAIN-CONTAINING PROTEIN"/>
    <property type="match status" value="1"/>
</dbReference>
<protein>
    <submittedName>
        <fullName evidence="2">Uncharacterized protein</fullName>
    </submittedName>
</protein>
<organism evidence="2 3">
    <name type="scientific">Dictyostelium purpureum</name>
    <name type="common">Slime mold</name>
    <dbReference type="NCBI Taxonomy" id="5786"/>
    <lineage>
        <taxon>Eukaryota</taxon>
        <taxon>Amoebozoa</taxon>
        <taxon>Evosea</taxon>
        <taxon>Eumycetozoa</taxon>
        <taxon>Dictyostelia</taxon>
        <taxon>Dictyosteliales</taxon>
        <taxon>Dictyosteliaceae</taxon>
        <taxon>Dictyostelium</taxon>
    </lineage>
</organism>
<proteinExistence type="predicted"/>
<feature type="compositionally biased region" description="Polar residues" evidence="1">
    <location>
        <begin position="164"/>
        <end position="176"/>
    </location>
</feature>
<dbReference type="KEGG" id="dpp:DICPUDRAFT_81562"/>